<dbReference type="PROSITE" id="PS50995">
    <property type="entry name" value="HTH_MARR_2"/>
    <property type="match status" value="1"/>
</dbReference>
<sequence length="171" mass="19181">MPKDLADLHVERWRDHWIDISFDDEVEALTVRLLNLARHLREAKQTALVRTDLQDFEYDTLHALMIRDTPGHASPGALAQELGVSNAGITGRLDGLEKKGWVKRMPGADDRRRVDVEVTRAGATVWRKAMSLRGTAEDELASALTRRELVTLNRLLRKLTLHAEESGAPSA</sequence>
<dbReference type="SUPFAM" id="SSF46785">
    <property type="entry name" value="Winged helix' DNA-binding domain"/>
    <property type="match status" value="1"/>
</dbReference>
<comment type="caution">
    <text evidence="2">The sequence shown here is derived from an EMBL/GenBank/DDBJ whole genome shotgun (WGS) entry which is preliminary data.</text>
</comment>
<gene>
    <name evidence="2" type="ORF">EFL26_00095</name>
</gene>
<dbReference type="InterPro" id="IPR039422">
    <property type="entry name" value="MarR/SlyA-like"/>
</dbReference>
<dbReference type="InterPro" id="IPR000835">
    <property type="entry name" value="HTH_MarR-typ"/>
</dbReference>
<feature type="domain" description="HTH marR-type" evidence="1">
    <location>
        <begin position="26"/>
        <end position="161"/>
    </location>
</feature>
<accession>A0A3N0H021</accession>
<organism evidence="2 3">
    <name type="scientific">Nocardioides pocheonensis</name>
    <dbReference type="NCBI Taxonomy" id="661485"/>
    <lineage>
        <taxon>Bacteria</taxon>
        <taxon>Bacillati</taxon>
        <taxon>Actinomycetota</taxon>
        <taxon>Actinomycetes</taxon>
        <taxon>Propionibacteriales</taxon>
        <taxon>Nocardioidaceae</taxon>
        <taxon>Nocardioides</taxon>
    </lineage>
</organism>
<dbReference type="PANTHER" id="PTHR33164:SF104">
    <property type="entry name" value="TRANSCRIPTIONAL REGULATORY PROTEIN"/>
    <property type="match status" value="1"/>
</dbReference>
<evidence type="ECO:0000313" key="2">
    <source>
        <dbReference type="EMBL" id="RNM17712.1"/>
    </source>
</evidence>
<name>A0A3N0H021_9ACTN</name>
<dbReference type="GO" id="GO:0006950">
    <property type="term" value="P:response to stress"/>
    <property type="evidence" value="ECO:0007669"/>
    <property type="project" value="TreeGrafter"/>
</dbReference>
<dbReference type="GO" id="GO:0003700">
    <property type="term" value="F:DNA-binding transcription factor activity"/>
    <property type="evidence" value="ECO:0007669"/>
    <property type="project" value="InterPro"/>
</dbReference>
<dbReference type="InterPro" id="IPR036390">
    <property type="entry name" value="WH_DNA-bd_sf"/>
</dbReference>
<evidence type="ECO:0000259" key="1">
    <source>
        <dbReference type="PROSITE" id="PS50995"/>
    </source>
</evidence>
<dbReference type="Gene3D" id="1.10.10.10">
    <property type="entry name" value="Winged helix-like DNA-binding domain superfamily/Winged helix DNA-binding domain"/>
    <property type="match status" value="1"/>
</dbReference>
<dbReference type="RefSeq" id="WP_123220850.1">
    <property type="nucleotide sequence ID" value="NZ_RJSF01000002.1"/>
</dbReference>
<dbReference type="AlphaFoldDB" id="A0A3N0H021"/>
<dbReference type="Proteomes" id="UP000279994">
    <property type="component" value="Unassembled WGS sequence"/>
</dbReference>
<dbReference type="InterPro" id="IPR036388">
    <property type="entry name" value="WH-like_DNA-bd_sf"/>
</dbReference>
<dbReference type="SMART" id="SM00347">
    <property type="entry name" value="HTH_MARR"/>
    <property type="match status" value="1"/>
</dbReference>
<dbReference type="EMBL" id="RJSF01000002">
    <property type="protein sequence ID" value="RNM17712.1"/>
    <property type="molecule type" value="Genomic_DNA"/>
</dbReference>
<dbReference type="Pfam" id="PF01047">
    <property type="entry name" value="MarR"/>
    <property type="match status" value="1"/>
</dbReference>
<dbReference type="OrthoDB" id="8635520at2"/>
<keyword evidence="3" id="KW-1185">Reference proteome</keyword>
<proteinExistence type="predicted"/>
<evidence type="ECO:0000313" key="3">
    <source>
        <dbReference type="Proteomes" id="UP000279994"/>
    </source>
</evidence>
<reference evidence="2 3" key="1">
    <citation type="submission" date="2018-11" db="EMBL/GenBank/DDBJ databases">
        <authorList>
            <person name="Li F."/>
        </authorList>
    </citation>
    <scope>NUCLEOTIDE SEQUENCE [LARGE SCALE GENOMIC DNA]</scope>
    <source>
        <strain evidence="2 3">Gsoil 818</strain>
    </source>
</reference>
<dbReference type="PRINTS" id="PR00598">
    <property type="entry name" value="HTHMARR"/>
</dbReference>
<protein>
    <submittedName>
        <fullName evidence="2">MarR family transcriptional regulator</fullName>
    </submittedName>
</protein>
<dbReference type="PANTHER" id="PTHR33164">
    <property type="entry name" value="TRANSCRIPTIONAL REGULATOR, MARR FAMILY"/>
    <property type="match status" value="1"/>
</dbReference>